<dbReference type="OrthoDB" id="71307at2759"/>
<dbReference type="PRINTS" id="PR00689">
    <property type="entry name" value="ACOABINDINGP"/>
</dbReference>
<dbReference type="Pfam" id="PF00887">
    <property type="entry name" value="ACBP"/>
    <property type="match status" value="1"/>
</dbReference>
<protein>
    <recommendedName>
        <fullName evidence="2">ACB domain-containing protein</fullName>
    </recommendedName>
</protein>
<dbReference type="FunFam" id="1.20.80.10:FF:000010">
    <property type="entry name" value="Acyl-CoA-binding domain-containing protein 5"/>
    <property type="match status" value="1"/>
</dbReference>
<accession>A0A814DKJ7</accession>
<dbReference type="PROSITE" id="PS51228">
    <property type="entry name" value="ACB_2"/>
    <property type="match status" value="1"/>
</dbReference>
<organism evidence="3 4">
    <name type="scientific">Brachionus calyciflorus</name>
    <dbReference type="NCBI Taxonomy" id="104777"/>
    <lineage>
        <taxon>Eukaryota</taxon>
        <taxon>Metazoa</taxon>
        <taxon>Spiralia</taxon>
        <taxon>Gnathifera</taxon>
        <taxon>Rotifera</taxon>
        <taxon>Eurotatoria</taxon>
        <taxon>Monogononta</taxon>
        <taxon>Pseudotrocha</taxon>
        <taxon>Ploima</taxon>
        <taxon>Brachionidae</taxon>
        <taxon>Brachionus</taxon>
    </lineage>
</organism>
<evidence type="ECO:0000313" key="3">
    <source>
        <dbReference type="EMBL" id="CAF0956792.1"/>
    </source>
</evidence>
<dbReference type="Gene3D" id="1.20.80.10">
    <property type="match status" value="1"/>
</dbReference>
<feature type="domain" description="ACB" evidence="2">
    <location>
        <begin position="6"/>
        <end position="95"/>
    </location>
</feature>
<dbReference type="InterPro" id="IPR035984">
    <property type="entry name" value="Acyl-CoA-binding_sf"/>
</dbReference>
<dbReference type="AlphaFoldDB" id="A0A814DKJ7"/>
<dbReference type="Proteomes" id="UP000663879">
    <property type="component" value="Unassembled WGS sequence"/>
</dbReference>
<evidence type="ECO:0000259" key="2">
    <source>
        <dbReference type="PROSITE" id="PS51228"/>
    </source>
</evidence>
<dbReference type="EMBL" id="CAJNOC010002892">
    <property type="protein sequence ID" value="CAF0956792.1"/>
    <property type="molecule type" value="Genomic_DNA"/>
</dbReference>
<dbReference type="InterPro" id="IPR000582">
    <property type="entry name" value="Acyl-CoA-binding_protein"/>
</dbReference>
<dbReference type="GO" id="GO:0006631">
    <property type="term" value="P:fatty acid metabolic process"/>
    <property type="evidence" value="ECO:0007669"/>
    <property type="project" value="TreeGrafter"/>
</dbReference>
<dbReference type="InterPro" id="IPR014352">
    <property type="entry name" value="FERM/acyl-CoA-bd_prot_sf"/>
</dbReference>
<dbReference type="GO" id="GO:0000062">
    <property type="term" value="F:fatty-acyl-CoA binding"/>
    <property type="evidence" value="ECO:0007669"/>
    <property type="project" value="InterPro"/>
</dbReference>
<evidence type="ECO:0000313" key="4">
    <source>
        <dbReference type="Proteomes" id="UP000663879"/>
    </source>
</evidence>
<dbReference type="GO" id="GO:0005737">
    <property type="term" value="C:cytoplasm"/>
    <property type="evidence" value="ECO:0007669"/>
    <property type="project" value="TreeGrafter"/>
</dbReference>
<sequence>MSSLTLEQRFKDLCQIVQSLPKDGEIQQSNEDKLKFYSYFKQATEGPCNISQPSMFKLVERAKWNAWNGLGNMSKEEAMRNYIKEMKRIIAGISSDSDILVRIQTLVQD</sequence>
<proteinExistence type="predicted"/>
<dbReference type="PANTHER" id="PTHR23310">
    <property type="entry name" value="ACYL-COA-BINDING PROTEIN, ACBP"/>
    <property type="match status" value="1"/>
</dbReference>
<gene>
    <name evidence="3" type="ORF">OXX778_LOCUS14237</name>
</gene>
<evidence type="ECO:0000256" key="1">
    <source>
        <dbReference type="ARBA" id="ARBA00023121"/>
    </source>
</evidence>
<reference evidence="3" key="1">
    <citation type="submission" date="2021-02" db="EMBL/GenBank/DDBJ databases">
        <authorList>
            <person name="Nowell W R."/>
        </authorList>
    </citation>
    <scope>NUCLEOTIDE SEQUENCE</scope>
    <source>
        <strain evidence="3">Ploen Becks lab</strain>
    </source>
</reference>
<dbReference type="SUPFAM" id="SSF47027">
    <property type="entry name" value="Acyl-CoA binding protein"/>
    <property type="match status" value="1"/>
</dbReference>
<comment type="caution">
    <text evidence="3">The sequence shown here is derived from an EMBL/GenBank/DDBJ whole genome shotgun (WGS) entry which is preliminary data.</text>
</comment>
<dbReference type="PANTHER" id="PTHR23310:SF77">
    <property type="entry name" value="LD25952P"/>
    <property type="match status" value="1"/>
</dbReference>
<keyword evidence="1" id="KW-0446">Lipid-binding</keyword>
<name>A0A814DKJ7_9BILA</name>
<keyword evidence="4" id="KW-1185">Reference proteome</keyword>